<organism evidence="2 3">
    <name type="scientific">Pleurodeles waltl</name>
    <name type="common">Iberian ribbed newt</name>
    <dbReference type="NCBI Taxonomy" id="8319"/>
    <lineage>
        <taxon>Eukaryota</taxon>
        <taxon>Metazoa</taxon>
        <taxon>Chordata</taxon>
        <taxon>Craniata</taxon>
        <taxon>Vertebrata</taxon>
        <taxon>Euteleostomi</taxon>
        <taxon>Amphibia</taxon>
        <taxon>Batrachia</taxon>
        <taxon>Caudata</taxon>
        <taxon>Salamandroidea</taxon>
        <taxon>Salamandridae</taxon>
        <taxon>Pleurodelinae</taxon>
        <taxon>Pleurodeles</taxon>
    </lineage>
</organism>
<accession>A0AAV7TKZ2</accession>
<reference evidence="2" key="1">
    <citation type="journal article" date="2022" name="bioRxiv">
        <title>Sequencing and chromosome-scale assembly of the giantPleurodeles waltlgenome.</title>
        <authorList>
            <person name="Brown T."/>
            <person name="Elewa A."/>
            <person name="Iarovenko S."/>
            <person name="Subramanian E."/>
            <person name="Araus A.J."/>
            <person name="Petzold A."/>
            <person name="Susuki M."/>
            <person name="Suzuki K.-i.T."/>
            <person name="Hayashi T."/>
            <person name="Toyoda A."/>
            <person name="Oliveira C."/>
            <person name="Osipova E."/>
            <person name="Leigh N.D."/>
            <person name="Simon A."/>
            <person name="Yun M.H."/>
        </authorList>
    </citation>
    <scope>NUCLEOTIDE SEQUENCE</scope>
    <source>
        <strain evidence="2">20211129_DDA</strain>
        <tissue evidence="2">Liver</tissue>
    </source>
</reference>
<comment type="caution">
    <text evidence="2">The sequence shown here is derived from an EMBL/GenBank/DDBJ whole genome shotgun (WGS) entry which is preliminary data.</text>
</comment>
<evidence type="ECO:0000256" key="1">
    <source>
        <dbReference type="SAM" id="MobiDB-lite"/>
    </source>
</evidence>
<dbReference type="Proteomes" id="UP001066276">
    <property type="component" value="Chromosome 3_2"/>
</dbReference>
<feature type="region of interest" description="Disordered" evidence="1">
    <location>
        <begin position="1"/>
        <end position="65"/>
    </location>
</feature>
<protein>
    <submittedName>
        <fullName evidence="2">Uncharacterized protein</fullName>
    </submittedName>
</protein>
<name>A0AAV7TKZ2_PLEWA</name>
<gene>
    <name evidence="2" type="ORF">NDU88_002083</name>
</gene>
<feature type="compositionally biased region" description="Basic and acidic residues" evidence="1">
    <location>
        <begin position="42"/>
        <end position="57"/>
    </location>
</feature>
<evidence type="ECO:0000313" key="2">
    <source>
        <dbReference type="EMBL" id="KAJ1176816.1"/>
    </source>
</evidence>
<evidence type="ECO:0000313" key="3">
    <source>
        <dbReference type="Proteomes" id="UP001066276"/>
    </source>
</evidence>
<sequence length="143" mass="15649">MVIEPGRDNNDGRAGRFRLREAERRSAGHGECTLQNAAALRSRPDRTHNTLSSDRKFRGSTNKTALRSVGLESTAGVPFGGRLPPADPTPQRFVDLRAWQPALIEGWAPASDAAFSLLQTPLKKLFERASSPRPEVTATKDLT</sequence>
<keyword evidence="3" id="KW-1185">Reference proteome</keyword>
<proteinExistence type="predicted"/>
<feature type="compositionally biased region" description="Basic and acidic residues" evidence="1">
    <location>
        <begin position="1"/>
        <end position="28"/>
    </location>
</feature>
<dbReference type="AlphaFoldDB" id="A0AAV7TKZ2"/>
<dbReference type="EMBL" id="JANPWB010000006">
    <property type="protein sequence ID" value="KAJ1176816.1"/>
    <property type="molecule type" value="Genomic_DNA"/>
</dbReference>